<comment type="catalytic activity">
    <reaction evidence="1">
        <text>ATP + protein L-histidine = ADP + protein N-phospho-L-histidine.</text>
        <dbReference type="EC" id="2.7.13.3"/>
    </reaction>
</comment>
<evidence type="ECO:0000256" key="3">
    <source>
        <dbReference type="ARBA" id="ARBA00012438"/>
    </source>
</evidence>
<evidence type="ECO:0000313" key="18">
    <source>
        <dbReference type="Proteomes" id="UP000838821"/>
    </source>
</evidence>
<dbReference type="SUPFAM" id="SSF55874">
    <property type="entry name" value="ATPase domain of HSP90 chaperone/DNA topoisomerase II/histidine kinase"/>
    <property type="match status" value="1"/>
</dbReference>
<dbReference type="InterPro" id="IPR036890">
    <property type="entry name" value="HATPase_C_sf"/>
</dbReference>
<keyword evidence="6" id="KW-0808">Transferase</keyword>
<dbReference type="CDD" id="cd06225">
    <property type="entry name" value="HAMP"/>
    <property type="match status" value="1"/>
</dbReference>
<dbReference type="InterPro" id="IPR050640">
    <property type="entry name" value="Bact_2-comp_sensor_kinase"/>
</dbReference>
<feature type="transmembrane region" description="Helical" evidence="14">
    <location>
        <begin position="263"/>
        <end position="289"/>
    </location>
</feature>
<evidence type="ECO:0000256" key="11">
    <source>
        <dbReference type="ARBA" id="ARBA00022989"/>
    </source>
</evidence>
<dbReference type="PANTHER" id="PTHR34220:SF11">
    <property type="entry name" value="SENSOR PROTEIN KINASE HPTS"/>
    <property type="match status" value="1"/>
</dbReference>
<dbReference type="SMART" id="SM00304">
    <property type="entry name" value="HAMP"/>
    <property type="match status" value="1"/>
</dbReference>
<organism evidence="17 18">
    <name type="scientific">Paenibacillus allorhizoplanae</name>
    <dbReference type="NCBI Taxonomy" id="2905648"/>
    <lineage>
        <taxon>Bacteria</taxon>
        <taxon>Bacillati</taxon>
        <taxon>Bacillota</taxon>
        <taxon>Bacilli</taxon>
        <taxon>Bacillales</taxon>
        <taxon>Paenibacillaceae</taxon>
        <taxon>Paenibacillus</taxon>
    </lineage>
</organism>
<dbReference type="EC" id="2.7.13.3" evidence="3"/>
<keyword evidence="13 14" id="KW-0472">Membrane</keyword>
<dbReference type="Proteomes" id="UP000838821">
    <property type="component" value="Unassembled WGS sequence"/>
</dbReference>
<dbReference type="InterPro" id="IPR005467">
    <property type="entry name" value="His_kinase_dom"/>
</dbReference>
<keyword evidence="9" id="KW-0418">Kinase</keyword>
<evidence type="ECO:0000313" key="17">
    <source>
        <dbReference type="EMBL" id="CAH1193177.1"/>
    </source>
</evidence>
<evidence type="ECO:0000256" key="8">
    <source>
        <dbReference type="ARBA" id="ARBA00022741"/>
    </source>
</evidence>
<proteinExistence type="predicted"/>
<gene>
    <name evidence="17" type="ORF">PAECIP111891_00502</name>
</gene>
<evidence type="ECO:0000256" key="5">
    <source>
        <dbReference type="ARBA" id="ARBA00022553"/>
    </source>
</evidence>
<comment type="subcellular location">
    <subcellularLocation>
        <location evidence="2">Cell membrane</location>
        <topology evidence="2">Multi-pass membrane protein</topology>
    </subcellularLocation>
</comment>
<dbReference type="InterPro" id="IPR003660">
    <property type="entry name" value="HAMP_dom"/>
</dbReference>
<evidence type="ECO:0000256" key="2">
    <source>
        <dbReference type="ARBA" id="ARBA00004651"/>
    </source>
</evidence>
<keyword evidence="10" id="KW-0067">ATP-binding</keyword>
<keyword evidence="4" id="KW-1003">Cell membrane</keyword>
<feature type="transmembrane region" description="Helical" evidence="14">
    <location>
        <begin position="16"/>
        <end position="40"/>
    </location>
</feature>
<evidence type="ECO:0000259" key="15">
    <source>
        <dbReference type="PROSITE" id="PS50109"/>
    </source>
</evidence>
<evidence type="ECO:0000259" key="16">
    <source>
        <dbReference type="PROSITE" id="PS50885"/>
    </source>
</evidence>
<protein>
    <recommendedName>
        <fullName evidence="3">histidine kinase</fullName>
        <ecNumber evidence="3">2.7.13.3</ecNumber>
    </recommendedName>
</protein>
<evidence type="ECO:0000256" key="4">
    <source>
        <dbReference type="ARBA" id="ARBA00022475"/>
    </source>
</evidence>
<keyword evidence="18" id="KW-1185">Reference proteome</keyword>
<dbReference type="InterPro" id="IPR010559">
    <property type="entry name" value="Sig_transdc_His_kin_internal"/>
</dbReference>
<feature type="domain" description="Histidine kinase" evidence="15">
    <location>
        <begin position="456"/>
        <end position="560"/>
    </location>
</feature>
<reference evidence="17" key="1">
    <citation type="submission" date="2022-01" db="EMBL/GenBank/DDBJ databases">
        <authorList>
            <person name="Criscuolo A."/>
        </authorList>
    </citation>
    <scope>NUCLEOTIDE SEQUENCE</scope>
    <source>
        <strain evidence="17">CIP111891</strain>
    </source>
</reference>
<evidence type="ECO:0000256" key="13">
    <source>
        <dbReference type="ARBA" id="ARBA00023136"/>
    </source>
</evidence>
<dbReference type="SMART" id="SM00387">
    <property type="entry name" value="HATPase_c"/>
    <property type="match status" value="1"/>
</dbReference>
<dbReference type="Gene3D" id="3.30.565.10">
    <property type="entry name" value="Histidine kinase-like ATPase, C-terminal domain"/>
    <property type="match status" value="1"/>
</dbReference>
<dbReference type="PROSITE" id="PS50109">
    <property type="entry name" value="HIS_KIN"/>
    <property type="match status" value="1"/>
</dbReference>
<evidence type="ECO:0000256" key="6">
    <source>
        <dbReference type="ARBA" id="ARBA00022679"/>
    </source>
</evidence>
<dbReference type="Gene3D" id="6.10.340.10">
    <property type="match status" value="1"/>
</dbReference>
<comment type="caution">
    <text evidence="17">The sequence shown here is derived from an EMBL/GenBank/DDBJ whole genome shotgun (WGS) entry which is preliminary data.</text>
</comment>
<evidence type="ECO:0000256" key="10">
    <source>
        <dbReference type="ARBA" id="ARBA00022840"/>
    </source>
</evidence>
<evidence type="ECO:0000256" key="7">
    <source>
        <dbReference type="ARBA" id="ARBA00022692"/>
    </source>
</evidence>
<dbReference type="SUPFAM" id="SSF158472">
    <property type="entry name" value="HAMP domain-like"/>
    <property type="match status" value="1"/>
</dbReference>
<dbReference type="Pfam" id="PF02518">
    <property type="entry name" value="HATPase_c"/>
    <property type="match status" value="1"/>
</dbReference>
<keyword evidence="11 14" id="KW-1133">Transmembrane helix</keyword>
<dbReference type="RefSeq" id="WP_236284336.1">
    <property type="nucleotide sequence ID" value="NZ_CAKMMW010000001.1"/>
</dbReference>
<sequence length="571" mass="64927">MITNYKYYRDDIRKTIIVNALIPVIIIAVFSYFLLFFGLYRAIVFRNYSVNAQITKTVEQTVSNYQNQTGRLSTEVLAYLDSKQAISDMYEEFYDFVNKMDIKANFFVFDSHLQPWLQSTNRIPEYAQGESALKWGFVSRMLETPDKVVLARPPAITVNQTLSVGKAIVEDGRVAGFITFDLNEMDLIKLISQNYSISAVIADKYGYVIAATNELLVNQFGKIDIKFRDKSGIIHLKADSHYVTRTEILDGEISIYTFTSIGYFSSALILAGVLLILLFVILALTIFLSARKIARSKTRVIDDIIRAIENVQIGKLDTRLNVNTNNEFQIFAEAYNQMLTDIKNLIELNKEKARQNVLSEIKQLESQFNPHFLFNTLETIRYMVIMDPSSVNKIIVGLSELLRYSINNTITEVSLGEDIKYTQNYLFIQKYRFKEKFNFSIDVDEEALACIVPKLIVQPIIENAIKHGFADRQSLSVQINAKIDESDLVVTITDDGEGMEPKVLEKMRDILATNKSNSSHVGLFNVHRRVQLMYGDQYGIGISSRQHGGTVVTITLPASRGECEHVEGVNR</sequence>
<dbReference type="PANTHER" id="PTHR34220">
    <property type="entry name" value="SENSOR HISTIDINE KINASE YPDA"/>
    <property type="match status" value="1"/>
</dbReference>
<keyword evidence="5" id="KW-0597">Phosphoprotein</keyword>
<dbReference type="PROSITE" id="PS50885">
    <property type="entry name" value="HAMP"/>
    <property type="match status" value="1"/>
</dbReference>
<accession>A0ABM9BRZ7</accession>
<keyword evidence="7 14" id="KW-0812">Transmembrane</keyword>
<evidence type="ECO:0000256" key="9">
    <source>
        <dbReference type="ARBA" id="ARBA00022777"/>
    </source>
</evidence>
<evidence type="ECO:0000256" key="1">
    <source>
        <dbReference type="ARBA" id="ARBA00000085"/>
    </source>
</evidence>
<feature type="domain" description="HAMP" evidence="16">
    <location>
        <begin position="295"/>
        <end position="347"/>
    </location>
</feature>
<evidence type="ECO:0000256" key="12">
    <source>
        <dbReference type="ARBA" id="ARBA00023012"/>
    </source>
</evidence>
<dbReference type="EMBL" id="CAKMMW010000001">
    <property type="protein sequence ID" value="CAH1193177.1"/>
    <property type="molecule type" value="Genomic_DNA"/>
</dbReference>
<dbReference type="Pfam" id="PF06580">
    <property type="entry name" value="His_kinase"/>
    <property type="match status" value="1"/>
</dbReference>
<evidence type="ECO:0000256" key="14">
    <source>
        <dbReference type="SAM" id="Phobius"/>
    </source>
</evidence>
<keyword evidence="8" id="KW-0547">Nucleotide-binding</keyword>
<keyword evidence="12" id="KW-0902">Two-component regulatory system</keyword>
<dbReference type="InterPro" id="IPR003594">
    <property type="entry name" value="HATPase_dom"/>
</dbReference>
<name>A0ABM9BRZ7_9BACL</name>